<dbReference type="Pfam" id="PF13738">
    <property type="entry name" value="Pyr_redox_3"/>
    <property type="match status" value="1"/>
</dbReference>
<organism evidence="2 3">
    <name type="scientific">Sphingomonas paucimobilis NBRC 13935</name>
    <dbReference type="NCBI Taxonomy" id="1219050"/>
    <lineage>
        <taxon>Bacteria</taxon>
        <taxon>Pseudomonadati</taxon>
        <taxon>Pseudomonadota</taxon>
        <taxon>Alphaproteobacteria</taxon>
        <taxon>Sphingomonadales</taxon>
        <taxon>Sphingomonadaceae</taxon>
        <taxon>Sphingomonas</taxon>
    </lineage>
</organism>
<dbReference type="Gene3D" id="3.50.50.60">
    <property type="entry name" value="FAD/NAD(P)-binding domain"/>
    <property type="match status" value="2"/>
</dbReference>
<evidence type="ECO:0000313" key="3">
    <source>
        <dbReference type="Proteomes" id="UP000032025"/>
    </source>
</evidence>
<dbReference type="Proteomes" id="UP000032025">
    <property type="component" value="Unassembled WGS sequence"/>
</dbReference>
<dbReference type="InterPro" id="IPR032710">
    <property type="entry name" value="NTF2-like_dom_sf"/>
</dbReference>
<dbReference type="Gene3D" id="3.10.450.50">
    <property type="match status" value="1"/>
</dbReference>
<dbReference type="AlphaFoldDB" id="A0A0C9N9E4"/>
<accession>A0A0C9N9E4</accession>
<protein>
    <submittedName>
        <fullName evidence="2">DNA, contig: SP613</fullName>
    </submittedName>
</protein>
<sequence>MNEMTKVGATSAATAARAQTEQWLAAFNAALADGDPDAAAALFANTSFWRDLVAFTWNLTTVEDPDGVRDMLAATLPTLGSVIFEIAEEPTEADGVTEAWLTFETAQGRGEAVLRLVDGKAWTFLTTLTELKGHEEASGFSRPMGAEHGVQRGRKSWAEKRADEAAALGYAEQPYVLIIGGGQGGIALGARLRQLGVPTIVVDKHDRPGDQWRRRYKSLCLHDPVWYDHLPYLEFPKNWPVFAPKDKIGDWLEMYTRIMEVNYWSRTTARKAMFDDTTKTWTVIVDRDGREVVLKPRHLVLATGMSGKPNIPTFKGMERFKGEQHHSSQHPGPDAYARKKVAVIGANNSAHDICAALWEAGADVTMVQRSSTHILRSDSLTDIVMADLYSEKAVANGITTRKADMIFASLPYKIMHEFHVPVYDRIKERDKDFYAALERVGFMLDFGADESGLFMKYLRRGSGYYIDVGACDLVIDGRIKLKSGVEIDEITETAVRFVDGTELPADLIVYATGYGSMNGWAADLISQDVADKVGKVWGLGSDTPKDPGPWEGEERNMWKPTQQENLWFHGGNLHQSRHYSLYLALQLKARMEGLETPVYALQRVHHLN</sequence>
<dbReference type="SUPFAM" id="SSF54427">
    <property type="entry name" value="NTF2-like"/>
    <property type="match status" value="1"/>
</dbReference>
<dbReference type="RefSeq" id="WP_007404447.1">
    <property type="nucleotide sequence ID" value="NZ_BBJS01000013.1"/>
</dbReference>
<dbReference type="EMBL" id="BBJS01000013">
    <property type="protein sequence ID" value="GAN12797.1"/>
    <property type="molecule type" value="Genomic_DNA"/>
</dbReference>
<dbReference type="PANTHER" id="PTHR43539:SF68">
    <property type="entry name" value="FLAVIN-BINDING MONOOXYGENASE-LIKE PROTEIN (AFU_ORTHOLOGUE AFUA_4G09220)"/>
    <property type="match status" value="1"/>
</dbReference>
<dbReference type="InterPro" id="IPR050982">
    <property type="entry name" value="Auxin_biosynth/cation_transpt"/>
</dbReference>
<dbReference type="PANTHER" id="PTHR43539">
    <property type="entry name" value="FLAVIN-BINDING MONOOXYGENASE-LIKE PROTEIN (AFU_ORTHOLOGUE AFUA_4G09220)"/>
    <property type="match status" value="1"/>
</dbReference>
<name>A0A0C9N9E4_SPHPI</name>
<reference evidence="2 3" key="1">
    <citation type="submission" date="2014-08" db="EMBL/GenBank/DDBJ databases">
        <title>Whole genome shotgun sequence of Sphingomonas paucimobilis NBRC 13935.</title>
        <authorList>
            <person name="Hosoyama A."/>
            <person name="Hashimoto M."/>
            <person name="Hosoyama Y."/>
            <person name="Noguchi M."/>
            <person name="Uohara A."/>
            <person name="Ohji S."/>
            <person name="Katano-Makiyama Y."/>
            <person name="Ichikawa N."/>
            <person name="Kimura A."/>
            <person name="Yamazoe A."/>
            <person name="Fujita N."/>
        </authorList>
    </citation>
    <scope>NUCLEOTIDE SEQUENCE [LARGE SCALE GENOMIC DNA]</scope>
    <source>
        <strain evidence="2 3">NBRC 13935</strain>
    </source>
</reference>
<gene>
    <name evidence="2" type="ORF">SP6_13_00490</name>
</gene>
<keyword evidence="1" id="KW-0560">Oxidoreductase</keyword>
<comment type="caution">
    <text evidence="2">The sequence shown here is derived from an EMBL/GenBank/DDBJ whole genome shotgun (WGS) entry which is preliminary data.</text>
</comment>
<dbReference type="InterPro" id="IPR036188">
    <property type="entry name" value="FAD/NAD-bd_sf"/>
</dbReference>
<dbReference type="SUPFAM" id="SSF51905">
    <property type="entry name" value="FAD/NAD(P)-binding domain"/>
    <property type="match status" value="2"/>
</dbReference>
<dbReference type="GO" id="GO:0004497">
    <property type="term" value="F:monooxygenase activity"/>
    <property type="evidence" value="ECO:0007669"/>
    <property type="project" value="TreeGrafter"/>
</dbReference>
<dbReference type="PRINTS" id="PR00411">
    <property type="entry name" value="PNDRDTASEI"/>
</dbReference>
<dbReference type="GeneID" id="78529450"/>
<evidence type="ECO:0000256" key="1">
    <source>
        <dbReference type="ARBA" id="ARBA00023002"/>
    </source>
</evidence>
<evidence type="ECO:0000313" key="2">
    <source>
        <dbReference type="EMBL" id="GAN12797.1"/>
    </source>
</evidence>
<proteinExistence type="predicted"/>
<keyword evidence="3" id="KW-1185">Reference proteome</keyword>
<dbReference type="GO" id="GO:0050660">
    <property type="term" value="F:flavin adenine dinucleotide binding"/>
    <property type="evidence" value="ECO:0007669"/>
    <property type="project" value="TreeGrafter"/>
</dbReference>